<feature type="transmembrane region" description="Helical" evidence="16">
    <location>
        <begin position="19"/>
        <end position="38"/>
    </location>
</feature>
<dbReference type="InterPro" id="IPR043130">
    <property type="entry name" value="CDP-OH_PTrfase_TM_dom"/>
</dbReference>
<dbReference type="PROSITE" id="PS00379">
    <property type="entry name" value="CDP_ALCOHOL_P_TRANSF"/>
    <property type="match status" value="1"/>
</dbReference>
<keyword evidence="18" id="KW-1185">Reference proteome</keyword>
<evidence type="ECO:0000256" key="7">
    <source>
        <dbReference type="ARBA" id="ARBA00022679"/>
    </source>
</evidence>
<proteinExistence type="inferred from homology"/>
<dbReference type="InterPro" id="IPR004533">
    <property type="entry name" value="CDP-diaglyc--ser_O-PTrfase"/>
</dbReference>
<evidence type="ECO:0000256" key="13">
    <source>
        <dbReference type="ARBA" id="ARBA00023264"/>
    </source>
</evidence>
<dbReference type="InterPro" id="IPR000462">
    <property type="entry name" value="CDP-OH_P_trans"/>
</dbReference>
<comment type="catalytic activity">
    <reaction evidence="1">
        <text>a CDP-1,2-diacyl-sn-glycerol + L-serine = a 1,2-diacyl-sn-glycero-3-phospho-L-serine + CMP + H(+)</text>
        <dbReference type="Rhea" id="RHEA:16913"/>
        <dbReference type="ChEBI" id="CHEBI:15378"/>
        <dbReference type="ChEBI" id="CHEBI:33384"/>
        <dbReference type="ChEBI" id="CHEBI:57262"/>
        <dbReference type="ChEBI" id="CHEBI:58332"/>
        <dbReference type="ChEBI" id="CHEBI:60377"/>
        <dbReference type="EC" id="2.7.8.8"/>
    </reaction>
</comment>
<dbReference type="EMBL" id="JBHRTB010000010">
    <property type="protein sequence ID" value="MFC3144759.1"/>
    <property type="molecule type" value="Genomic_DNA"/>
</dbReference>
<keyword evidence="6" id="KW-0444">Lipid biosynthesis</keyword>
<evidence type="ECO:0000256" key="10">
    <source>
        <dbReference type="ARBA" id="ARBA00023098"/>
    </source>
</evidence>
<dbReference type="InterPro" id="IPR048254">
    <property type="entry name" value="CDP_ALCOHOL_P_TRANSF_CS"/>
</dbReference>
<dbReference type="Proteomes" id="UP001595632">
    <property type="component" value="Unassembled WGS sequence"/>
</dbReference>
<dbReference type="Gene3D" id="1.20.120.1760">
    <property type="match status" value="1"/>
</dbReference>
<protein>
    <recommendedName>
        <fullName evidence="5">CDP-diacylglycerol--serine O-phosphatidyltransferase</fullName>
        <ecNumber evidence="4">2.7.8.8</ecNumber>
    </recommendedName>
    <alternativeName>
        <fullName evidence="14">Phosphatidylserine synthase</fullName>
    </alternativeName>
</protein>
<feature type="transmembrane region" description="Helical" evidence="16">
    <location>
        <begin position="105"/>
        <end position="123"/>
    </location>
</feature>
<evidence type="ECO:0000256" key="8">
    <source>
        <dbReference type="ARBA" id="ARBA00022692"/>
    </source>
</evidence>
<feature type="transmembrane region" description="Helical" evidence="16">
    <location>
        <begin position="167"/>
        <end position="184"/>
    </location>
</feature>
<dbReference type="EC" id="2.7.8.8" evidence="4"/>
<evidence type="ECO:0000256" key="4">
    <source>
        <dbReference type="ARBA" id="ARBA00013174"/>
    </source>
</evidence>
<dbReference type="Pfam" id="PF01066">
    <property type="entry name" value="CDP-OH_P_transf"/>
    <property type="match status" value="1"/>
</dbReference>
<organism evidence="17 18">
    <name type="scientific">Psychromarinibacter halotolerans</name>
    <dbReference type="NCBI Taxonomy" id="1775175"/>
    <lineage>
        <taxon>Bacteria</taxon>
        <taxon>Pseudomonadati</taxon>
        <taxon>Pseudomonadota</taxon>
        <taxon>Alphaproteobacteria</taxon>
        <taxon>Rhodobacterales</taxon>
        <taxon>Paracoccaceae</taxon>
        <taxon>Psychromarinibacter</taxon>
    </lineage>
</organism>
<keyword evidence="12" id="KW-0594">Phospholipid biosynthesis</keyword>
<feature type="transmembrane region" description="Helical" evidence="16">
    <location>
        <begin position="144"/>
        <end position="161"/>
    </location>
</feature>
<dbReference type="PANTHER" id="PTHR14269">
    <property type="entry name" value="CDP-DIACYLGLYCEROL--GLYCEROL-3-PHOSPHATE 3-PHOSPHATIDYLTRANSFERASE-RELATED"/>
    <property type="match status" value="1"/>
</dbReference>
<dbReference type="GO" id="GO:0003882">
    <property type="term" value="F:CDP-diacylglycerol-serine O-phosphatidyltransferase activity"/>
    <property type="evidence" value="ECO:0007669"/>
    <property type="project" value="UniProtKB-EC"/>
</dbReference>
<name>A0ABV7GX47_9RHOB</name>
<evidence type="ECO:0000256" key="5">
    <source>
        <dbReference type="ARBA" id="ARBA00017171"/>
    </source>
</evidence>
<feature type="transmembrane region" description="Helical" evidence="16">
    <location>
        <begin position="204"/>
        <end position="232"/>
    </location>
</feature>
<dbReference type="InterPro" id="IPR050324">
    <property type="entry name" value="CDP-alcohol_PTase-I"/>
</dbReference>
<evidence type="ECO:0000313" key="18">
    <source>
        <dbReference type="Proteomes" id="UP001595632"/>
    </source>
</evidence>
<keyword evidence="8 16" id="KW-0812">Transmembrane</keyword>
<gene>
    <name evidence="17" type="primary">pssA</name>
    <name evidence="17" type="ORF">ACFOGP_18700</name>
</gene>
<evidence type="ECO:0000256" key="16">
    <source>
        <dbReference type="SAM" id="Phobius"/>
    </source>
</evidence>
<evidence type="ECO:0000256" key="15">
    <source>
        <dbReference type="RuleBase" id="RU003750"/>
    </source>
</evidence>
<dbReference type="PANTHER" id="PTHR14269:SF61">
    <property type="entry name" value="CDP-DIACYLGLYCEROL--SERINE O-PHOSPHATIDYLTRANSFERASE"/>
    <property type="match status" value="1"/>
</dbReference>
<keyword evidence="10" id="KW-0443">Lipid metabolism</keyword>
<accession>A0ABV7GX47</accession>
<evidence type="ECO:0000256" key="12">
    <source>
        <dbReference type="ARBA" id="ARBA00023209"/>
    </source>
</evidence>
<dbReference type="RefSeq" id="WP_275634921.1">
    <property type="nucleotide sequence ID" value="NZ_JARGYD010000013.1"/>
</dbReference>
<evidence type="ECO:0000256" key="9">
    <source>
        <dbReference type="ARBA" id="ARBA00022989"/>
    </source>
</evidence>
<comment type="subcellular location">
    <subcellularLocation>
        <location evidence="2">Endomembrane system</location>
        <topology evidence="2">Multi-pass membrane protein</topology>
    </subcellularLocation>
</comment>
<evidence type="ECO:0000256" key="3">
    <source>
        <dbReference type="ARBA" id="ARBA00010441"/>
    </source>
</evidence>
<keyword evidence="9 16" id="KW-1133">Transmembrane helix</keyword>
<evidence type="ECO:0000256" key="2">
    <source>
        <dbReference type="ARBA" id="ARBA00004127"/>
    </source>
</evidence>
<reference evidence="18" key="1">
    <citation type="journal article" date="2019" name="Int. J. Syst. Evol. Microbiol.">
        <title>The Global Catalogue of Microorganisms (GCM) 10K type strain sequencing project: providing services to taxonomists for standard genome sequencing and annotation.</title>
        <authorList>
            <consortium name="The Broad Institute Genomics Platform"/>
            <consortium name="The Broad Institute Genome Sequencing Center for Infectious Disease"/>
            <person name="Wu L."/>
            <person name="Ma J."/>
        </authorList>
    </citation>
    <scope>NUCLEOTIDE SEQUENCE [LARGE SCALE GENOMIC DNA]</scope>
    <source>
        <strain evidence="18">KCTC 52366</strain>
    </source>
</reference>
<comment type="caution">
    <text evidence="17">The sequence shown here is derived from an EMBL/GenBank/DDBJ whole genome shotgun (WGS) entry which is preliminary data.</text>
</comment>
<dbReference type="NCBIfam" id="TIGR00473">
    <property type="entry name" value="pssA"/>
    <property type="match status" value="1"/>
</dbReference>
<evidence type="ECO:0000256" key="11">
    <source>
        <dbReference type="ARBA" id="ARBA00023136"/>
    </source>
</evidence>
<evidence type="ECO:0000313" key="17">
    <source>
        <dbReference type="EMBL" id="MFC3144759.1"/>
    </source>
</evidence>
<evidence type="ECO:0000256" key="1">
    <source>
        <dbReference type="ARBA" id="ARBA00000287"/>
    </source>
</evidence>
<keyword evidence="7 15" id="KW-0808">Transferase</keyword>
<keyword evidence="13" id="KW-1208">Phospholipid metabolism</keyword>
<keyword evidence="11 16" id="KW-0472">Membrane</keyword>
<comment type="similarity">
    <text evidence="3 15">Belongs to the CDP-alcohol phosphatidyltransferase class-I family.</text>
</comment>
<sequence length="250" mass="27340">MLDDETDPKRERDLPLVKLLPNLLTLTAACAGLTGVRFALLGEYHWAVRLVLIATILDGLDGRLARLLRSQSLLGAELDSLADFLNFGVAPALILYLWTLNEVGGIGWIAALCFTLCCLLRLARFNVGQKDGSASSDFFEGVPSPAGALLVMMPLVASFAFPELPRIPAWVSTAYVLVIGLLMISRIRTFSFKNVRIPRRSARFVLLGAVLAAALLFIYTWATLLLAMVAYLTTLLVALRKGPGREQKDH</sequence>
<evidence type="ECO:0000256" key="14">
    <source>
        <dbReference type="ARBA" id="ARBA00032361"/>
    </source>
</evidence>
<evidence type="ECO:0000256" key="6">
    <source>
        <dbReference type="ARBA" id="ARBA00022516"/>
    </source>
</evidence>